<evidence type="ECO:0000256" key="1">
    <source>
        <dbReference type="ARBA" id="ARBA00001974"/>
    </source>
</evidence>
<evidence type="ECO:0000259" key="4">
    <source>
        <dbReference type="Pfam" id="PF01494"/>
    </source>
</evidence>
<evidence type="ECO:0000256" key="3">
    <source>
        <dbReference type="ARBA" id="ARBA00022827"/>
    </source>
</evidence>
<dbReference type="Gene3D" id="3.30.9.10">
    <property type="entry name" value="D-Amino Acid Oxidase, subunit A, domain 2"/>
    <property type="match status" value="1"/>
</dbReference>
<dbReference type="PRINTS" id="PR00420">
    <property type="entry name" value="RNGMNOXGNASE"/>
</dbReference>
<keyword evidence="2" id="KW-0285">Flavoprotein</keyword>
<keyword evidence="3" id="KW-0274">FAD</keyword>
<name>A0ABT4MAZ0_9NOCA</name>
<dbReference type="Pfam" id="PF21274">
    <property type="entry name" value="Rng_hyd_C"/>
    <property type="match status" value="1"/>
</dbReference>
<protein>
    <submittedName>
        <fullName evidence="5">FAD-dependent monooxygenase</fullName>
    </submittedName>
</protein>
<dbReference type="PANTHER" id="PTHR43004:SF19">
    <property type="entry name" value="BINDING MONOOXYGENASE, PUTATIVE (JCVI)-RELATED"/>
    <property type="match status" value="1"/>
</dbReference>
<sequence length="595" mass="64380">MSTSIVIIGAGPAGTTAALLLARRGIRTVLLERRTSPLFHPAAHVINARTLEIWNEYSPELAESIAAMSPPHEQVNLISWYGDLADEAIGSIDLLSDPERKAVVESQSPYMVSHIGQHILMPALWDAVDAEPLIEFRRGVSVESVESNSGDARVAFRTVTGDAAEVRAPYVLACDGANSATRDAAGVSLTGPVLANMGSAFFTSTTLFPDDARPLLSWIYTPDLCGVLISHADHRYILMTAYLHPAQEIARNGRRFWEKTLPKVLGTNDFELESTGTWVMTSQTADAFRRDRLLLLGDAAHRFPHTGGFGLNSGVQDAHNLAWKLDAVLSGTSAPTLLDTYDTERRPVVEKFAQQSVANHFRMDDIGKRVGITNAMLAKATQSMGRAPLNKVPGRLIAPVAAAATRKQMSRSRSLRPDAPGSATLRAEIAAAIPLQLEHFVSTGLQFGYLYDSPLVAQDASPKPTEDVVDYVPTTYPGARMPHALLGIDDRLVSPHDLLDPNMLSLFTFAGSDWAPVVKGLGDIRPGITLVGVDAPVGADRDELISLYEVGETGAILVRPDGHVAWRTSDSATEAQTSLTDFLGERWGKYYAETI</sequence>
<dbReference type="PANTHER" id="PTHR43004">
    <property type="entry name" value="TRK SYSTEM POTASSIUM UPTAKE PROTEIN"/>
    <property type="match status" value="1"/>
</dbReference>
<comment type="caution">
    <text evidence="5">The sequence shown here is derived from an EMBL/GenBank/DDBJ whole genome shotgun (WGS) entry which is preliminary data.</text>
</comment>
<evidence type="ECO:0000313" key="5">
    <source>
        <dbReference type="EMBL" id="MCZ4518144.1"/>
    </source>
</evidence>
<dbReference type="Proteomes" id="UP001081071">
    <property type="component" value="Unassembled WGS sequence"/>
</dbReference>
<dbReference type="InterPro" id="IPR050641">
    <property type="entry name" value="RIFMO-like"/>
</dbReference>
<keyword evidence="5" id="KW-0503">Monooxygenase</keyword>
<keyword evidence="5" id="KW-0560">Oxidoreductase</keyword>
<reference evidence="5" key="1">
    <citation type="submission" date="2022-12" db="EMBL/GenBank/DDBJ databases">
        <authorList>
            <person name="Krivoruchko A.V."/>
            <person name="Elkin A."/>
        </authorList>
    </citation>
    <scope>NUCLEOTIDE SEQUENCE</scope>
    <source>
        <strain evidence="5">IEGM 1391</strain>
    </source>
</reference>
<dbReference type="RefSeq" id="WP_269602845.1">
    <property type="nucleotide sequence ID" value="NZ_JAPWIJ010000002.1"/>
</dbReference>
<gene>
    <name evidence="5" type="ORF">O4220_06405</name>
</gene>
<evidence type="ECO:0000313" key="6">
    <source>
        <dbReference type="Proteomes" id="UP001081071"/>
    </source>
</evidence>
<dbReference type="EMBL" id="JAPWIJ010000002">
    <property type="protein sequence ID" value="MCZ4518144.1"/>
    <property type="molecule type" value="Genomic_DNA"/>
</dbReference>
<dbReference type="GO" id="GO:0004497">
    <property type="term" value="F:monooxygenase activity"/>
    <property type="evidence" value="ECO:0007669"/>
    <property type="project" value="UniProtKB-KW"/>
</dbReference>
<feature type="domain" description="FAD-binding" evidence="4">
    <location>
        <begin position="3"/>
        <end position="355"/>
    </location>
</feature>
<dbReference type="Gene3D" id="3.40.30.120">
    <property type="match status" value="1"/>
</dbReference>
<evidence type="ECO:0000256" key="2">
    <source>
        <dbReference type="ARBA" id="ARBA00022630"/>
    </source>
</evidence>
<accession>A0ABT4MAZ0</accession>
<organism evidence="5 6">
    <name type="scientific">Rhodococcus ruber</name>
    <dbReference type="NCBI Taxonomy" id="1830"/>
    <lineage>
        <taxon>Bacteria</taxon>
        <taxon>Bacillati</taxon>
        <taxon>Actinomycetota</taxon>
        <taxon>Actinomycetes</taxon>
        <taxon>Mycobacteriales</taxon>
        <taxon>Nocardiaceae</taxon>
        <taxon>Rhodococcus</taxon>
    </lineage>
</organism>
<dbReference type="InterPro" id="IPR036188">
    <property type="entry name" value="FAD/NAD-bd_sf"/>
</dbReference>
<proteinExistence type="predicted"/>
<dbReference type="SUPFAM" id="SSF51905">
    <property type="entry name" value="FAD/NAD(P)-binding domain"/>
    <property type="match status" value="1"/>
</dbReference>
<comment type="cofactor">
    <cofactor evidence="1">
        <name>FAD</name>
        <dbReference type="ChEBI" id="CHEBI:57692"/>
    </cofactor>
</comment>
<dbReference type="InterPro" id="IPR002938">
    <property type="entry name" value="FAD-bd"/>
</dbReference>
<dbReference type="Pfam" id="PF01494">
    <property type="entry name" value="FAD_binding_3"/>
    <property type="match status" value="1"/>
</dbReference>
<dbReference type="Gene3D" id="3.50.50.60">
    <property type="entry name" value="FAD/NAD(P)-binding domain"/>
    <property type="match status" value="1"/>
</dbReference>
<keyword evidence="6" id="KW-1185">Reference proteome</keyword>